<evidence type="ECO:0000313" key="1">
    <source>
        <dbReference type="EMBL" id="SKB28475.1"/>
    </source>
</evidence>
<accession>A0A1T5A0T9</accession>
<reference evidence="2" key="1">
    <citation type="submission" date="2017-02" db="EMBL/GenBank/DDBJ databases">
        <authorList>
            <person name="Varghese N."/>
            <person name="Submissions S."/>
        </authorList>
    </citation>
    <scope>NUCLEOTIDE SEQUENCE [LARGE SCALE GENOMIC DNA]</scope>
    <source>
        <strain evidence="2">ATCC 35199</strain>
    </source>
</reference>
<gene>
    <name evidence="1" type="ORF">SAMN02745120_0617</name>
</gene>
<evidence type="ECO:0000313" key="2">
    <source>
        <dbReference type="Proteomes" id="UP000243406"/>
    </source>
</evidence>
<proteinExistence type="predicted"/>
<dbReference type="Proteomes" id="UP000243406">
    <property type="component" value="Unassembled WGS sequence"/>
</dbReference>
<keyword evidence="2" id="KW-1185">Reference proteome</keyword>
<dbReference type="RefSeq" id="WP_079588578.1">
    <property type="nucleotide sequence ID" value="NZ_FUYN01000001.1"/>
</dbReference>
<dbReference type="AlphaFoldDB" id="A0A1T5A0T9"/>
<organism evidence="1 2">
    <name type="scientific">Acetoanaerobium noterae</name>
    <dbReference type="NCBI Taxonomy" id="745369"/>
    <lineage>
        <taxon>Bacteria</taxon>
        <taxon>Bacillati</taxon>
        <taxon>Bacillota</taxon>
        <taxon>Clostridia</taxon>
        <taxon>Peptostreptococcales</taxon>
        <taxon>Filifactoraceae</taxon>
        <taxon>Acetoanaerobium</taxon>
    </lineage>
</organism>
<protein>
    <submittedName>
        <fullName evidence="1">Uncharacterized protein</fullName>
    </submittedName>
</protein>
<name>A0A1T5A0T9_9FIRM</name>
<dbReference type="EMBL" id="FUYN01000001">
    <property type="protein sequence ID" value="SKB28475.1"/>
    <property type="molecule type" value="Genomic_DNA"/>
</dbReference>
<sequence length="80" mass="9601">MNRTEKRDKTRNWYKQINKMSLGQFEIFLESLVQQHVDETEELIEAALRKEFKFGDKRITKLRETAQAMYDSKSEVNTND</sequence>